<protein>
    <recommendedName>
        <fullName evidence="3">Amidase domain-containing protein</fullName>
    </recommendedName>
</protein>
<dbReference type="PANTHER" id="PTHR11895:SF67">
    <property type="entry name" value="AMIDASE DOMAIN-CONTAINING PROTEIN"/>
    <property type="match status" value="1"/>
</dbReference>
<comment type="similarity">
    <text evidence="1">Belongs to the amidase family.</text>
</comment>
<dbReference type="EMBL" id="BRXY01000284">
    <property type="protein sequence ID" value="GMH83733.1"/>
    <property type="molecule type" value="Genomic_DNA"/>
</dbReference>
<dbReference type="Pfam" id="PF01425">
    <property type="entry name" value="Amidase"/>
    <property type="match status" value="1"/>
</dbReference>
<dbReference type="Gene3D" id="3.90.1300.10">
    <property type="entry name" value="Amidase signature (AS) domain"/>
    <property type="match status" value="1"/>
</dbReference>
<feature type="signal peptide" evidence="2">
    <location>
        <begin position="1"/>
        <end position="24"/>
    </location>
</feature>
<keyword evidence="5" id="KW-1185">Reference proteome</keyword>
<keyword evidence="2" id="KW-0732">Signal</keyword>
<evidence type="ECO:0000256" key="2">
    <source>
        <dbReference type="SAM" id="SignalP"/>
    </source>
</evidence>
<evidence type="ECO:0000259" key="3">
    <source>
        <dbReference type="Pfam" id="PF01425"/>
    </source>
</evidence>
<name>A0A9W7ELP5_9STRA</name>
<dbReference type="InterPro" id="IPR036928">
    <property type="entry name" value="AS_sf"/>
</dbReference>
<dbReference type="Proteomes" id="UP001165085">
    <property type="component" value="Unassembled WGS sequence"/>
</dbReference>
<dbReference type="InterPro" id="IPR023631">
    <property type="entry name" value="Amidase_dom"/>
</dbReference>
<gene>
    <name evidence="4" type="ORF">TrST_g5876</name>
</gene>
<reference evidence="5" key="1">
    <citation type="journal article" date="2023" name="Commun. Biol.">
        <title>Genome analysis of Parmales, the sister group of diatoms, reveals the evolutionary specialization of diatoms from phago-mixotrophs to photoautotrophs.</title>
        <authorList>
            <person name="Ban H."/>
            <person name="Sato S."/>
            <person name="Yoshikawa S."/>
            <person name="Yamada K."/>
            <person name="Nakamura Y."/>
            <person name="Ichinomiya M."/>
            <person name="Sato N."/>
            <person name="Blanc-Mathieu R."/>
            <person name="Endo H."/>
            <person name="Kuwata A."/>
            <person name="Ogata H."/>
        </authorList>
    </citation>
    <scope>NUCLEOTIDE SEQUENCE [LARGE SCALE GENOMIC DNA]</scope>
    <source>
        <strain evidence="5">NIES 3701</strain>
    </source>
</reference>
<feature type="chain" id="PRO_5040812797" description="Amidase domain-containing protein" evidence="2">
    <location>
        <begin position="25"/>
        <end position="619"/>
    </location>
</feature>
<evidence type="ECO:0000313" key="5">
    <source>
        <dbReference type="Proteomes" id="UP001165085"/>
    </source>
</evidence>
<dbReference type="InterPro" id="IPR020556">
    <property type="entry name" value="Amidase_CS"/>
</dbReference>
<dbReference type="SUPFAM" id="SSF75304">
    <property type="entry name" value="Amidase signature (AS) enzymes"/>
    <property type="match status" value="1"/>
</dbReference>
<dbReference type="PROSITE" id="PS00571">
    <property type="entry name" value="AMIDASES"/>
    <property type="match status" value="1"/>
</dbReference>
<proteinExistence type="inferred from homology"/>
<feature type="domain" description="Amidase" evidence="3">
    <location>
        <begin position="159"/>
        <end position="595"/>
    </location>
</feature>
<organism evidence="4 5">
    <name type="scientific">Triparma strigata</name>
    <dbReference type="NCBI Taxonomy" id="1606541"/>
    <lineage>
        <taxon>Eukaryota</taxon>
        <taxon>Sar</taxon>
        <taxon>Stramenopiles</taxon>
        <taxon>Ochrophyta</taxon>
        <taxon>Bolidophyceae</taxon>
        <taxon>Parmales</taxon>
        <taxon>Triparmaceae</taxon>
        <taxon>Triparma</taxon>
    </lineage>
</organism>
<comment type="caution">
    <text evidence="4">The sequence shown here is derived from an EMBL/GenBank/DDBJ whole genome shotgun (WGS) entry which is preliminary data.</text>
</comment>
<dbReference type="OrthoDB" id="43145at2759"/>
<dbReference type="InterPro" id="IPR000120">
    <property type="entry name" value="Amidase"/>
</dbReference>
<dbReference type="AlphaFoldDB" id="A0A9W7ELP5"/>
<accession>A0A9W7ELP5</accession>
<sequence>MSKIALTIAVTLGVVFMLLGPERPINLTSPAAILGDTTYNMETVVAPILSGPALQAFSYLGTRTKFGPFLRRFLLLDNQVTTLRDLAAQMPDVQPLHHPVYRMGRKEREEHDKGLEGKGDLNKLIPFVDGDLFEKFSDATVLKLHRAYSDRSLSPVDVANKVLSSIEALNPKYRPFSAEPDVAEILKSAADSEDRYLDKKPLSIFDGVPVAFKDMINIKGYVISDGSSYKIEVAEEDDLIVKRFRDLGAIILPPTTMTEGGVTPIGYSVHPKGPFNPYDSGHYSGGSSGGSAVAVALGICPIAIGYDGGGSVRTPAALSGVYGIATGYGRIPFSSHLASTMIKSGVFGESVSDTILGYAVMARDLDVETDFFSKMYDGGVNGVPKAHMGALLKDETSTTDLSDVVIGVWDEWLEDSSPAVVKENKRVLDGLIKRGAKVKNFKIPNIKWARLSHALKISNEFASAWDGAFHDPNSNLEPNTRITVGVGSMLTAVEIHSAEKIRAYIFEHVRSIFKDGGIDVIFTPTVPLTAPTVTPGSLDTGESNTPLTVELCKYIFIGNFLGLPGLANPIGFDEGNDGMPISALVTGFQWEEDKVFRVSAAIESSEGARKRPTDAVSLI</sequence>
<dbReference type="GO" id="GO:0003824">
    <property type="term" value="F:catalytic activity"/>
    <property type="evidence" value="ECO:0007669"/>
    <property type="project" value="InterPro"/>
</dbReference>
<evidence type="ECO:0000313" key="4">
    <source>
        <dbReference type="EMBL" id="GMH83733.1"/>
    </source>
</evidence>
<dbReference type="PANTHER" id="PTHR11895">
    <property type="entry name" value="TRANSAMIDASE"/>
    <property type="match status" value="1"/>
</dbReference>
<evidence type="ECO:0000256" key="1">
    <source>
        <dbReference type="ARBA" id="ARBA00009199"/>
    </source>
</evidence>